<dbReference type="Proteomes" id="UP000323917">
    <property type="component" value="Chromosome"/>
</dbReference>
<evidence type="ECO:0000313" key="3">
    <source>
        <dbReference type="Proteomes" id="UP000323917"/>
    </source>
</evidence>
<proteinExistence type="predicted"/>
<dbReference type="RefSeq" id="WP_148071942.1">
    <property type="nucleotide sequence ID" value="NZ_CP042913.1"/>
</dbReference>
<sequence>MSEYQHVEFRAVDRPLTDTELAYARKQSSRAEITSWSFQNFYTFGDFHGNVQGMLRRGYDIFLHYADFGIRTIAIRLPNGLPFAEKLWSQYIGSGELTWSPDPRGNGGILTLDPYHEPGELDDLWEFEKYLRSAIEIRKRIQLGDLRALYLLRLITLIDSQEEPLETLEPPVPAGLGEIPKDFHTFLDFFGLDSLLISAAAEVSPEQPNTHSQEKLIEQWVSSQDESDAKSLLHTFLTRDPVAVKAETIAKALNGKNNAGWPTVSPSRTGLELLTRTEQLRKAQNEKEREKQAAAEKRKAAKQAQDRKERMELMVKDPNKWLRKVDKLVKARGIHNYETAAETLDELREALADKDGKRITHQHAAHLAQKHPTLNRMKSSLRKRGLLD</sequence>
<dbReference type="KEGG" id="bgok:Pr1d_03980"/>
<gene>
    <name evidence="2" type="ORF">Pr1d_03980</name>
</gene>
<dbReference type="EMBL" id="CP042913">
    <property type="protein sequence ID" value="QEG33137.1"/>
    <property type="molecule type" value="Genomic_DNA"/>
</dbReference>
<feature type="region of interest" description="Disordered" evidence="1">
    <location>
        <begin position="283"/>
        <end position="309"/>
    </location>
</feature>
<reference evidence="2 3" key="1">
    <citation type="submission" date="2019-08" db="EMBL/GenBank/DDBJ databases">
        <title>Deep-cultivation of Planctomycetes and their phenomic and genomic characterization uncovers novel biology.</title>
        <authorList>
            <person name="Wiegand S."/>
            <person name="Jogler M."/>
            <person name="Boedeker C."/>
            <person name="Pinto D."/>
            <person name="Vollmers J."/>
            <person name="Rivas-Marin E."/>
            <person name="Kohn T."/>
            <person name="Peeters S.H."/>
            <person name="Heuer A."/>
            <person name="Rast P."/>
            <person name="Oberbeckmann S."/>
            <person name="Bunk B."/>
            <person name="Jeske O."/>
            <person name="Meyerdierks A."/>
            <person name="Storesund J.E."/>
            <person name="Kallscheuer N."/>
            <person name="Luecker S."/>
            <person name="Lage O.M."/>
            <person name="Pohl T."/>
            <person name="Merkel B.J."/>
            <person name="Hornburger P."/>
            <person name="Mueller R.-W."/>
            <person name="Bruemmer F."/>
            <person name="Labrenz M."/>
            <person name="Spormann A.M."/>
            <person name="Op den Camp H."/>
            <person name="Overmann J."/>
            <person name="Amann R."/>
            <person name="Jetten M.S.M."/>
            <person name="Mascher T."/>
            <person name="Medema M.H."/>
            <person name="Devos D.P."/>
            <person name="Kaster A.-K."/>
            <person name="Ovreas L."/>
            <person name="Rohde M."/>
            <person name="Galperin M.Y."/>
            <person name="Jogler C."/>
        </authorList>
    </citation>
    <scope>NUCLEOTIDE SEQUENCE [LARGE SCALE GENOMIC DNA]</scope>
    <source>
        <strain evidence="2 3">Pr1d</strain>
    </source>
</reference>
<keyword evidence="3" id="KW-1185">Reference proteome</keyword>
<dbReference type="OrthoDB" id="9066681at2"/>
<dbReference type="AlphaFoldDB" id="A0A5B9Q268"/>
<name>A0A5B9Q268_9BACT</name>
<protein>
    <submittedName>
        <fullName evidence="2">Uncharacterized protein</fullName>
    </submittedName>
</protein>
<evidence type="ECO:0000313" key="2">
    <source>
        <dbReference type="EMBL" id="QEG33137.1"/>
    </source>
</evidence>
<accession>A0A5B9Q268</accession>
<organism evidence="2 3">
    <name type="scientific">Bythopirellula goksoeyrii</name>
    <dbReference type="NCBI Taxonomy" id="1400387"/>
    <lineage>
        <taxon>Bacteria</taxon>
        <taxon>Pseudomonadati</taxon>
        <taxon>Planctomycetota</taxon>
        <taxon>Planctomycetia</taxon>
        <taxon>Pirellulales</taxon>
        <taxon>Lacipirellulaceae</taxon>
        <taxon>Bythopirellula</taxon>
    </lineage>
</organism>
<evidence type="ECO:0000256" key="1">
    <source>
        <dbReference type="SAM" id="MobiDB-lite"/>
    </source>
</evidence>